<dbReference type="InterPro" id="IPR001150">
    <property type="entry name" value="Gly_radical"/>
</dbReference>
<protein>
    <submittedName>
        <fullName evidence="6">Pyruvate formate-lyase</fullName>
    </submittedName>
</protein>
<feature type="domain" description="PFL" evidence="5">
    <location>
        <begin position="17"/>
        <end position="679"/>
    </location>
</feature>
<dbReference type="PROSITE" id="PS00850">
    <property type="entry name" value="GLY_RADICAL_1"/>
    <property type="match status" value="1"/>
</dbReference>
<comment type="caution">
    <text evidence="6">The sequence shown here is derived from an EMBL/GenBank/DDBJ whole genome shotgun (WGS) entry which is preliminary data.</text>
</comment>
<keyword evidence="1 3" id="KW-0556">Organic radical</keyword>
<dbReference type="AlphaFoldDB" id="A0A099I4L9"/>
<dbReference type="InterPro" id="IPR051215">
    <property type="entry name" value="GRE"/>
</dbReference>
<dbReference type="RefSeq" id="WP_044905734.1">
    <property type="nucleotide sequence ID" value="NZ_JQIF01000051.1"/>
</dbReference>
<dbReference type="InterPro" id="IPR004184">
    <property type="entry name" value="PFL_dom"/>
</dbReference>
<evidence type="ECO:0000256" key="3">
    <source>
        <dbReference type="PROSITE-ProRule" id="PRU00493"/>
    </source>
</evidence>
<dbReference type="Pfam" id="PF01228">
    <property type="entry name" value="Gly_radical"/>
    <property type="match status" value="1"/>
</dbReference>
<name>A0A099I4L9_CLOIN</name>
<dbReference type="Proteomes" id="UP000030008">
    <property type="component" value="Unassembled WGS sequence"/>
</dbReference>
<dbReference type="NCBIfam" id="TIGR01774">
    <property type="entry name" value="PFL2-3"/>
    <property type="match status" value="1"/>
</dbReference>
<reference evidence="6 7" key="1">
    <citation type="submission" date="2014-08" db="EMBL/GenBank/DDBJ databases">
        <title>Clostridium innocuum, an unnegligible vancomycin-resistant pathogen causing extra-intestinal infections.</title>
        <authorList>
            <person name="Feng Y."/>
            <person name="Chiu C.-H."/>
        </authorList>
    </citation>
    <scope>NUCLEOTIDE SEQUENCE [LARGE SCALE GENOMIC DNA]</scope>
    <source>
        <strain evidence="6 7">AN88</strain>
    </source>
</reference>
<keyword evidence="2 6" id="KW-0456">Lyase</keyword>
<dbReference type="Pfam" id="PF02901">
    <property type="entry name" value="PFL-like"/>
    <property type="match status" value="1"/>
</dbReference>
<proteinExistence type="predicted"/>
<dbReference type="SUPFAM" id="SSF51998">
    <property type="entry name" value="PFL-like glycyl radical enzymes"/>
    <property type="match status" value="1"/>
</dbReference>
<dbReference type="PROSITE" id="PS51149">
    <property type="entry name" value="GLY_RADICAL_2"/>
    <property type="match status" value="1"/>
</dbReference>
<dbReference type="GO" id="GO:0005829">
    <property type="term" value="C:cytosol"/>
    <property type="evidence" value="ECO:0007669"/>
    <property type="project" value="TreeGrafter"/>
</dbReference>
<dbReference type="Gene3D" id="3.20.70.20">
    <property type="match status" value="1"/>
</dbReference>
<evidence type="ECO:0000256" key="2">
    <source>
        <dbReference type="ARBA" id="ARBA00023239"/>
    </source>
</evidence>
<dbReference type="InterPro" id="IPR010098">
    <property type="entry name" value="PFL2/GDeHydtase_fam"/>
</dbReference>
<evidence type="ECO:0000259" key="5">
    <source>
        <dbReference type="PROSITE" id="PS51554"/>
    </source>
</evidence>
<feature type="modified residue" description="Glycine radical" evidence="3">
    <location>
        <position position="782"/>
    </location>
</feature>
<dbReference type="GO" id="GO:0016829">
    <property type="term" value="F:lyase activity"/>
    <property type="evidence" value="ECO:0007669"/>
    <property type="project" value="UniProtKB-KW"/>
</dbReference>
<sequence>MKDFLFYTPAASGVDWKRIDSLRHVMEKRTASICSQRALLYTQSFQESEGEPYIIRKAKAFAHTLAHMDIYIQPHSMIFGNQASANFAAPIFPEYSIQWVIDELEAFDQRSGDVFQISEEVKQDLKRIAPYWLQHTHEDEVNAHLSENIRLAEKQGVLHRGGISMSGDGHIVPDHEMLLQRGFRSIIDEAKHALTNTDLQDAQRNYYQAVIISLEGALLFFQRFAKLAEEMAEHEQDEKRRQELRVIAHMAGTMMEQGARSFYEGVEVCYMVHVLQMIESNGHSFCYGRFDQYMRKLYEQDVERGVLTKDQALEIITHMFIMNSSCNKVRPYGHTKYSQGYPLYSNLVVGGKTPQGSDGTNELSYLCIEAMHLTSLAEPNFSVRYHLETPRQFLKAAALLIRTGCGMPSMFNDEVAAKGIEDLGIPKEDALDYCPIGCVETGVPGKYGHRATGMTYVNWGKVLEILLHNGVDPASGIQMLSVNGQGGDAVTFESYEELWQGWEKLLKFYSDISVECDAICDDSLVKYDADPFASCFIQDSMKLGKTLKEGGCRYDVISQSNIGPCVVGNALYAIKKLVFEEQSVTWEELMTAMQDNWQSLESARIHKKIRHVAKFGNDDDAVDEIVKDVFDSYLKLLPQYRTQRYQQGPAVSCYTMSTSNITSYVPNGFVVGATPDGRFAGTPLNEGCSPTQGTDTNGPTAVINSVAKLPNEQVAAGQLLNMRFSSGALAGEENLDKFVDFLMASAKKHIYHNQFNVIDSATLRLAQEHPQDYTDLIVRVAGYCAQFVSLMPEAQEAIIARTENTW</sequence>
<dbReference type="InterPro" id="IPR019777">
    <property type="entry name" value="Form_AcTrfase_GR_CS"/>
</dbReference>
<evidence type="ECO:0000256" key="1">
    <source>
        <dbReference type="ARBA" id="ARBA00022818"/>
    </source>
</evidence>
<evidence type="ECO:0000313" key="7">
    <source>
        <dbReference type="Proteomes" id="UP000030008"/>
    </source>
</evidence>
<evidence type="ECO:0000313" key="6">
    <source>
        <dbReference type="EMBL" id="KGJ52869.1"/>
    </source>
</evidence>
<dbReference type="PROSITE" id="PS51554">
    <property type="entry name" value="PFL"/>
    <property type="match status" value="1"/>
</dbReference>
<evidence type="ECO:0000259" key="4">
    <source>
        <dbReference type="PROSITE" id="PS51149"/>
    </source>
</evidence>
<dbReference type="PANTHER" id="PTHR43641:SF2">
    <property type="entry name" value="DEHYDRATASE YBIW-RELATED"/>
    <property type="match status" value="1"/>
</dbReference>
<organism evidence="6 7">
    <name type="scientific">Clostridium innocuum</name>
    <dbReference type="NCBI Taxonomy" id="1522"/>
    <lineage>
        <taxon>Bacteria</taxon>
        <taxon>Bacillati</taxon>
        <taxon>Bacillota</taxon>
        <taxon>Clostridia</taxon>
        <taxon>Eubacteriales</taxon>
        <taxon>Clostridiaceae</taxon>
        <taxon>Clostridium</taxon>
    </lineage>
</organism>
<gene>
    <name evidence="6" type="ORF">CIAN88_12420</name>
</gene>
<feature type="domain" description="Glycine radical" evidence="4">
    <location>
        <begin position="686"/>
        <end position="806"/>
    </location>
</feature>
<accession>A0A099I4L9</accession>
<dbReference type="EMBL" id="JQIF01000051">
    <property type="protein sequence ID" value="KGJ52869.1"/>
    <property type="molecule type" value="Genomic_DNA"/>
</dbReference>
<dbReference type="PANTHER" id="PTHR43641">
    <property type="entry name" value="FORMATE ACETYLTRANSFERASE 3-RELATED"/>
    <property type="match status" value="1"/>
</dbReference>
<keyword evidence="6" id="KW-0670">Pyruvate</keyword>